<evidence type="ECO:0000256" key="1">
    <source>
        <dbReference type="ARBA" id="ARBA00004141"/>
    </source>
</evidence>
<keyword evidence="7" id="KW-1185">Reference proteome</keyword>
<dbReference type="PANTHER" id="PTHR23507:SF1">
    <property type="entry name" value="FI18259P1-RELATED"/>
    <property type="match status" value="1"/>
</dbReference>
<dbReference type="HOGENOM" id="CLU_028365_4_0_1"/>
<organism evidence="6 7">
    <name type="scientific">Drosophila mojavensis</name>
    <name type="common">Fruit fly</name>
    <dbReference type="NCBI Taxonomy" id="7230"/>
    <lineage>
        <taxon>Eukaryota</taxon>
        <taxon>Metazoa</taxon>
        <taxon>Ecdysozoa</taxon>
        <taxon>Arthropoda</taxon>
        <taxon>Hexapoda</taxon>
        <taxon>Insecta</taxon>
        <taxon>Pterygota</taxon>
        <taxon>Neoptera</taxon>
        <taxon>Endopterygota</taxon>
        <taxon>Diptera</taxon>
        <taxon>Brachycera</taxon>
        <taxon>Muscomorpha</taxon>
        <taxon>Ephydroidea</taxon>
        <taxon>Drosophilidae</taxon>
        <taxon>Drosophila</taxon>
    </lineage>
</organism>
<feature type="transmembrane region" description="Helical" evidence="5">
    <location>
        <begin position="255"/>
        <end position="277"/>
    </location>
</feature>
<feature type="transmembrane region" description="Helical" evidence="5">
    <location>
        <begin position="440"/>
        <end position="459"/>
    </location>
</feature>
<feature type="transmembrane region" description="Helical" evidence="5">
    <location>
        <begin position="533"/>
        <end position="555"/>
    </location>
</feature>
<feature type="transmembrane region" description="Helical" evidence="5">
    <location>
        <begin position="134"/>
        <end position="151"/>
    </location>
</feature>
<feature type="transmembrane region" description="Helical" evidence="5">
    <location>
        <begin position="409"/>
        <end position="428"/>
    </location>
</feature>
<sequence>MEIAHKTTVEPAPEPEPKLNYLQKIWRYRRYMVIELSFFFYLMANILNDVAIRNLPLEKACRVNLGYNKATCMALLDKAELGIDCDSYEFENTNDCAWMDQTLLDVDLTGLNYTVCEADCKVQQLFADVSGKRAPIAAIFTLIIMLFAGGWADKFNKRKPCMVIPIVGEAVSFICLIISAIFFDSLPMEFGMYLEAIVPAVCGGQTLCVMAMYSYMTIATPEEDRVSRFGIFIMFLNGLPLLGVFSGYLLNILGYITSFASAVVFKIIAILCIMLFLKEIKPKPTTSEETPDNQLKGHAADNMAYEQTALDELPVSKNVNFQLTPRLEPPKVEPPPVPAVKPSLLKELFDPTLAKECLRFPFIKRKNHGRLILNLLVLATFLIVGPSFAESDFVYPFTIKKLNWNGTVLSVFNTINGLLGILGTYIGTAILSKRLKFSDASLAIFSSLAIVCSRPILAFANNTTWFYVGCAVDMFALLRVIATKTISSRIVEGDELSKMYSIFGIIEPITQFMFPPIYSMIYQNTVESFPGAFFLFGEIFYVPNVLVFVLCYFVLRHRKSKEQKNSVELAQNKEANGQADAANGTEITSL</sequence>
<evidence type="ECO:0008006" key="8">
    <source>
        <dbReference type="Google" id="ProtNLM"/>
    </source>
</evidence>
<dbReference type="KEGG" id="dmo:Dmoj_GI10816"/>
<keyword evidence="4 5" id="KW-0472">Membrane</keyword>
<gene>
    <name evidence="6" type="primary">Dmoj\GI10816</name>
    <name evidence="6" type="ORF">Dmoj_GI10816</name>
</gene>
<dbReference type="Pfam" id="PF07690">
    <property type="entry name" value="MFS_1"/>
    <property type="match status" value="1"/>
</dbReference>
<feature type="transmembrane region" description="Helical" evidence="5">
    <location>
        <begin position="465"/>
        <end position="482"/>
    </location>
</feature>
<feature type="transmembrane region" description="Helical" evidence="5">
    <location>
        <begin position="163"/>
        <end position="184"/>
    </location>
</feature>
<keyword evidence="2 5" id="KW-0812">Transmembrane</keyword>
<dbReference type="OMA" id="INVYFFY"/>
<feature type="transmembrane region" description="Helical" evidence="5">
    <location>
        <begin position="229"/>
        <end position="249"/>
    </location>
</feature>
<evidence type="ECO:0000256" key="5">
    <source>
        <dbReference type="SAM" id="Phobius"/>
    </source>
</evidence>
<feature type="transmembrane region" description="Helical" evidence="5">
    <location>
        <begin position="196"/>
        <end position="217"/>
    </location>
</feature>
<dbReference type="GO" id="GO:0016020">
    <property type="term" value="C:membrane"/>
    <property type="evidence" value="ECO:0007669"/>
    <property type="project" value="UniProtKB-SubCell"/>
</dbReference>
<feature type="transmembrane region" description="Helical" evidence="5">
    <location>
        <begin position="502"/>
        <end position="521"/>
    </location>
</feature>
<dbReference type="InterPro" id="IPR011701">
    <property type="entry name" value="MFS"/>
</dbReference>
<evidence type="ECO:0000313" key="7">
    <source>
        <dbReference type="Proteomes" id="UP000009192"/>
    </source>
</evidence>
<dbReference type="InParanoid" id="B4KC65"/>
<protein>
    <recommendedName>
        <fullName evidence="8">Major facilitator superfamily (MFS) profile domain-containing protein</fullName>
    </recommendedName>
</protein>
<proteinExistence type="predicted"/>
<evidence type="ECO:0000256" key="2">
    <source>
        <dbReference type="ARBA" id="ARBA00022692"/>
    </source>
</evidence>
<evidence type="ECO:0000256" key="3">
    <source>
        <dbReference type="ARBA" id="ARBA00022989"/>
    </source>
</evidence>
<reference evidence="6 7" key="1">
    <citation type="journal article" date="2007" name="Nature">
        <title>Evolution of genes and genomes on the Drosophila phylogeny.</title>
        <authorList>
            <consortium name="Drosophila 12 Genomes Consortium"/>
            <person name="Clark A.G."/>
            <person name="Eisen M.B."/>
            <person name="Smith D.R."/>
            <person name="Bergman C.M."/>
            <person name="Oliver B."/>
            <person name="Markow T.A."/>
            <person name="Kaufman T.C."/>
            <person name="Kellis M."/>
            <person name="Gelbart W."/>
            <person name="Iyer V.N."/>
            <person name="Pollard D.A."/>
            <person name="Sackton T.B."/>
            <person name="Larracuente A.M."/>
            <person name="Singh N.D."/>
            <person name="Abad J.P."/>
            <person name="Abt D.N."/>
            <person name="Adryan B."/>
            <person name="Aguade M."/>
            <person name="Akashi H."/>
            <person name="Anderson W.W."/>
            <person name="Aquadro C.F."/>
            <person name="Ardell D.H."/>
            <person name="Arguello R."/>
            <person name="Artieri C.G."/>
            <person name="Barbash D.A."/>
            <person name="Barker D."/>
            <person name="Barsanti P."/>
            <person name="Batterham P."/>
            <person name="Batzoglou S."/>
            <person name="Begun D."/>
            <person name="Bhutkar A."/>
            <person name="Blanco E."/>
            <person name="Bosak S.A."/>
            <person name="Bradley R.K."/>
            <person name="Brand A.D."/>
            <person name="Brent M.R."/>
            <person name="Brooks A.N."/>
            <person name="Brown R.H."/>
            <person name="Butlin R.K."/>
            <person name="Caggese C."/>
            <person name="Calvi B.R."/>
            <person name="Bernardo de Carvalho A."/>
            <person name="Caspi A."/>
            <person name="Castrezana S."/>
            <person name="Celniker S.E."/>
            <person name="Chang J.L."/>
            <person name="Chapple C."/>
            <person name="Chatterji S."/>
            <person name="Chinwalla A."/>
            <person name="Civetta A."/>
            <person name="Clifton S.W."/>
            <person name="Comeron J.M."/>
            <person name="Costello J.C."/>
            <person name="Coyne J.A."/>
            <person name="Daub J."/>
            <person name="David R.G."/>
            <person name="Delcher A.L."/>
            <person name="Delehaunty K."/>
            <person name="Do C.B."/>
            <person name="Ebling H."/>
            <person name="Edwards K."/>
            <person name="Eickbush T."/>
            <person name="Evans J.D."/>
            <person name="Filipski A."/>
            <person name="Findeiss S."/>
            <person name="Freyhult E."/>
            <person name="Fulton L."/>
            <person name="Fulton R."/>
            <person name="Garcia A.C."/>
            <person name="Gardiner A."/>
            <person name="Garfield D.A."/>
            <person name="Garvin B.E."/>
            <person name="Gibson G."/>
            <person name="Gilbert D."/>
            <person name="Gnerre S."/>
            <person name="Godfrey J."/>
            <person name="Good R."/>
            <person name="Gotea V."/>
            <person name="Gravely B."/>
            <person name="Greenberg A.J."/>
            <person name="Griffiths-Jones S."/>
            <person name="Gross S."/>
            <person name="Guigo R."/>
            <person name="Gustafson E.A."/>
            <person name="Haerty W."/>
            <person name="Hahn M.W."/>
            <person name="Halligan D.L."/>
            <person name="Halpern A.L."/>
            <person name="Halter G.M."/>
            <person name="Han M.V."/>
            <person name="Heger A."/>
            <person name="Hillier L."/>
            <person name="Hinrichs A.S."/>
            <person name="Holmes I."/>
            <person name="Hoskins R.A."/>
            <person name="Hubisz M.J."/>
            <person name="Hultmark D."/>
            <person name="Huntley M.A."/>
            <person name="Jaffe D.B."/>
            <person name="Jagadeeshan S."/>
            <person name="Jeck W.R."/>
            <person name="Johnson J."/>
            <person name="Jones C.D."/>
            <person name="Jordan W.C."/>
            <person name="Karpen G.H."/>
            <person name="Kataoka E."/>
            <person name="Keightley P.D."/>
            <person name="Kheradpour P."/>
            <person name="Kirkness E.F."/>
            <person name="Koerich L.B."/>
            <person name="Kristiansen K."/>
            <person name="Kudrna D."/>
            <person name="Kulathinal R.J."/>
            <person name="Kumar S."/>
            <person name="Kwok R."/>
            <person name="Lander E."/>
            <person name="Langley C.H."/>
            <person name="Lapoint R."/>
            <person name="Lazzaro B.P."/>
            <person name="Lee S.J."/>
            <person name="Levesque L."/>
            <person name="Li R."/>
            <person name="Lin C.F."/>
            <person name="Lin M.F."/>
            <person name="Lindblad-Toh K."/>
            <person name="Llopart A."/>
            <person name="Long M."/>
            <person name="Low L."/>
            <person name="Lozovsky E."/>
            <person name="Lu J."/>
            <person name="Luo M."/>
            <person name="Machado C.A."/>
            <person name="Makalowski W."/>
            <person name="Marzo M."/>
            <person name="Matsuda M."/>
            <person name="Matzkin L."/>
            <person name="McAllister B."/>
            <person name="McBride C.S."/>
            <person name="McKernan B."/>
            <person name="McKernan K."/>
            <person name="Mendez-Lago M."/>
            <person name="Minx P."/>
            <person name="Mollenhauer M.U."/>
            <person name="Montooth K."/>
            <person name="Mount S.M."/>
            <person name="Mu X."/>
            <person name="Myers E."/>
            <person name="Negre B."/>
            <person name="Newfeld S."/>
            <person name="Nielsen R."/>
            <person name="Noor M.A."/>
            <person name="O'Grady P."/>
            <person name="Pachter L."/>
            <person name="Papaceit M."/>
            <person name="Parisi M.J."/>
            <person name="Parisi M."/>
            <person name="Parts L."/>
            <person name="Pedersen J.S."/>
            <person name="Pesole G."/>
            <person name="Phillippy A.M."/>
            <person name="Ponting C.P."/>
            <person name="Pop M."/>
            <person name="Porcelli D."/>
            <person name="Powell J.R."/>
            <person name="Prohaska S."/>
            <person name="Pruitt K."/>
            <person name="Puig M."/>
            <person name="Quesneville H."/>
            <person name="Ram K.R."/>
            <person name="Rand D."/>
            <person name="Rasmussen M.D."/>
            <person name="Reed L.K."/>
            <person name="Reenan R."/>
            <person name="Reily A."/>
            <person name="Remington K.A."/>
            <person name="Rieger T.T."/>
            <person name="Ritchie M.G."/>
            <person name="Robin C."/>
            <person name="Rogers Y.H."/>
            <person name="Rohde C."/>
            <person name="Rozas J."/>
            <person name="Rubenfield M.J."/>
            <person name="Ruiz A."/>
            <person name="Russo S."/>
            <person name="Salzberg S.L."/>
            <person name="Sanchez-Gracia A."/>
            <person name="Saranga D.J."/>
            <person name="Sato H."/>
            <person name="Schaeffer S.W."/>
            <person name="Schatz M.C."/>
            <person name="Schlenke T."/>
            <person name="Schwartz R."/>
            <person name="Segarra C."/>
            <person name="Singh R.S."/>
            <person name="Sirot L."/>
            <person name="Sirota M."/>
            <person name="Sisneros N.B."/>
            <person name="Smith C.D."/>
            <person name="Smith T.F."/>
            <person name="Spieth J."/>
            <person name="Stage D.E."/>
            <person name="Stark A."/>
            <person name="Stephan W."/>
            <person name="Strausberg R.L."/>
            <person name="Strempel S."/>
            <person name="Sturgill D."/>
            <person name="Sutton G."/>
            <person name="Sutton G.G."/>
            <person name="Tao W."/>
            <person name="Teichmann S."/>
            <person name="Tobari Y.N."/>
            <person name="Tomimura Y."/>
            <person name="Tsolas J.M."/>
            <person name="Valente V.L."/>
            <person name="Venter E."/>
            <person name="Venter J.C."/>
            <person name="Vicario S."/>
            <person name="Vieira F.G."/>
            <person name="Vilella A.J."/>
            <person name="Villasante A."/>
            <person name="Walenz B."/>
            <person name="Wang J."/>
            <person name="Wasserman M."/>
            <person name="Watts T."/>
            <person name="Wilson D."/>
            <person name="Wilson R.K."/>
            <person name="Wing R.A."/>
            <person name="Wolfner M.F."/>
            <person name="Wong A."/>
            <person name="Wong G.K."/>
            <person name="Wu C.I."/>
            <person name="Wu G."/>
            <person name="Yamamoto D."/>
            <person name="Yang H.P."/>
            <person name="Yang S.P."/>
            <person name="Yorke J.A."/>
            <person name="Yoshida K."/>
            <person name="Zdobnov E."/>
            <person name="Zhang P."/>
            <person name="Zhang Y."/>
            <person name="Zimin A.V."/>
            <person name="Baldwin J."/>
            <person name="Abdouelleil A."/>
            <person name="Abdulkadir J."/>
            <person name="Abebe A."/>
            <person name="Abera B."/>
            <person name="Abreu J."/>
            <person name="Acer S.C."/>
            <person name="Aftuck L."/>
            <person name="Alexander A."/>
            <person name="An P."/>
            <person name="Anderson E."/>
            <person name="Anderson S."/>
            <person name="Arachi H."/>
            <person name="Azer M."/>
            <person name="Bachantsang P."/>
            <person name="Barry A."/>
            <person name="Bayul T."/>
            <person name="Berlin A."/>
            <person name="Bessette D."/>
            <person name="Bloom T."/>
            <person name="Blye J."/>
            <person name="Boguslavskiy L."/>
            <person name="Bonnet C."/>
            <person name="Boukhgalter B."/>
            <person name="Bourzgui I."/>
            <person name="Brown A."/>
            <person name="Cahill P."/>
            <person name="Channer S."/>
            <person name="Cheshatsang Y."/>
            <person name="Chuda L."/>
            <person name="Citroen M."/>
            <person name="Collymore A."/>
            <person name="Cooke P."/>
            <person name="Costello M."/>
            <person name="D'Aco K."/>
            <person name="Daza R."/>
            <person name="De Haan G."/>
            <person name="DeGray S."/>
            <person name="DeMaso C."/>
            <person name="Dhargay N."/>
            <person name="Dooley K."/>
            <person name="Dooley E."/>
            <person name="Doricent M."/>
            <person name="Dorje P."/>
            <person name="Dorjee K."/>
            <person name="Dupes A."/>
            <person name="Elong R."/>
            <person name="Falk J."/>
            <person name="Farina A."/>
            <person name="Faro S."/>
            <person name="Ferguson D."/>
            <person name="Fisher S."/>
            <person name="Foley C.D."/>
            <person name="Franke A."/>
            <person name="Friedrich D."/>
            <person name="Gadbois L."/>
            <person name="Gearin G."/>
            <person name="Gearin C.R."/>
            <person name="Giannoukos G."/>
            <person name="Goode T."/>
            <person name="Graham J."/>
            <person name="Grandbois E."/>
            <person name="Grewal S."/>
            <person name="Gyaltsen K."/>
            <person name="Hafez N."/>
            <person name="Hagos B."/>
            <person name="Hall J."/>
            <person name="Henson C."/>
            <person name="Hollinger A."/>
            <person name="Honan T."/>
            <person name="Huard M.D."/>
            <person name="Hughes L."/>
            <person name="Hurhula B."/>
            <person name="Husby M.E."/>
            <person name="Kamat A."/>
            <person name="Kanga B."/>
            <person name="Kashin S."/>
            <person name="Khazanovich D."/>
            <person name="Kisner P."/>
            <person name="Lance K."/>
            <person name="Lara M."/>
            <person name="Lee W."/>
            <person name="Lennon N."/>
            <person name="Letendre F."/>
            <person name="LeVine R."/>
            <person name="Lipovsky A."/>
            <person name="Liu X."/>
            <person name="Liu J."/>
            <person name="Liu S."/>
            <person name="Lokyitsang T."/>
            <person name="Lokyitsang Y."/>
            <person name="Lubonja R."/>
            <person name="Lui A."/>
            <person name="MacDonald P."/>
            <person name="Magnisalis V."/>
            <person name="Maru K."/>
            <person name="Matthews C."/>
            <person name="McCusker W."/>
            <person name="McDonough S."/>
            <person name="Mehta T."/>
            <person name="Meldrim J."/>
            <person name="Meneus L."/>
            <person name="Mihai O."/>
            <person name="Mihalev A."/>
            <person name="Mihova T."/>
            <person name="Mittelman R."/>
            <person name="Mlenga V."/>
            <person name="Montmayeur A."/>
            <person name="Mulrain L."/>
            <person name="Navidi A."/>
            <person name="Naylor J."/>
            <person name="Negash T."/>
            <person name="Nguyen T."/>
            <person name="Nguyen N."/>
            <person name="Nicol R."/>
            <person name="Norbu C."/>
            <person name="Norbu N."/>
            <person name="Novod N."/>
            <person name="O'Neill B."/>
            <person name="Osman S."/>
            <person name="Markiewicz E."/>
            <person name="Oyono O.L."/>
            <person name="Patti C."/>
            <person name="Phunkhang P."/>
            <person name="Pierre F."/>
            <person name="Priest M."/>
            <person name="Raghuraman S."/>
            <person name="Rege F."/>
            <person name="Reyes R."/>
            <person name="Rise C."/>
            <person name="Rogov P."/>
            <person name="Ross K."/>
            <person name="Ryan E."/>
            <person name="Settipalli S."/>
            <person name="Shea T."/>
            <person name="Sherpa N."/>
            <person name="Shi L."/>
            <person name="Shih D."/>
            <person name="Sparrow T."/>
            <person name="Spaulding J."/>
            <person name="Stalker J."/>
            <person name="Stange-Thomann N."/>
            <person name="Stavropoulos S."/>
            <person name="Stone C."/>
            <person name="Strader C."/>
            <person name="Tesfaye S."/>
            <person name="Thomson T."/>
            <person name="Thoulutsang Y."/>
            <person name="Thoulutsang D."/>
            <person name="Topham K."/>
            <person name="Topping I."/>
            <person name="Tsamla T."/>
            <person name="Vassiliev H."/>
            <person name="Vo A."/>
            <person name="Wangchuk T."/>
            <person name="Wangdi T."/>
            <person name="Weiand M."/>
            <person name="Wilkinson J."/>
            <person name="Wilson A."/>
            <person name="Yadav S."/>
            <person name="Young G."/>
            <person name="Yu Q."/>
            <person name="Zembek L."/>
            <person name="Zhong D."/>
            <person name="Zimmer A."/>
            <person name="Zwirko Z."/>
            <person name="Jaffe D.B."/>
            <person name="Alvarez P."/>
            <person name="Brockman W."/>
            <person name="Butler J."/>
            <person name="Chin C."/>
            <person name="Gnerre S."/>
            <person name="Grabherr M."/>
            <person name="Kleber M."/>
            <person name="Mauceli E."/>
            <person name="MacCallum I."/>
        </authorList>
    </citation>
    <scope>NUCLEOTIDE SEQUENCE [LARGE SCALE GENOMIC DNA]</scope>
    <source>
        <strain evidence="7">Tucson 15081-1352.22</strain>
    </source>
</reference>
<keyword evidence="3 5" id="KW-1133">Transmembrane helix</keyword>
<feature type="transmembrane region" description="Helical" evidence="5">
    <location>
        <begin position="28"/>
        <end position="47"/>
    </location>
</feature>
<dbReference type="SUPFAM" id="SSF103473">
    <property type="entry name" value="MFS general substrate transporter"/>
    <property type="match status" value="1"/>
</dbReference>
<dbReference type="Gene3D" id="1.20.1250.20">
    <property type="entry name" value="MFS general substrate transporter like domains"/>
    <property type="match status" value="1"/>
</dbReference>
<dbReference type="AlphaFoldDB" id="B4KC65"/>
<dbReference type="Proteomes" id="UP000009192">
    <property type="component" value="Unassembled WGS sequence"/>
</dbReference>
<name>B4KC65_DROMO</name>
<dbReference type="OrthoDB" id="3026777at2759"/>
<evidence type="ECO:0000256" key="4">
    <source>
        <dbReference type="ARBA" id="ARBA00023136"/>
    </source>
</evidence>
<dbReference type="EMBL" id="CH933806">
    <property type="protein sequence ID" value="EDW16938.1"/>
    <property type="molecule type" value="Genomic_DNA"/>
</dbReference>
<dbReference type="eggNOG" id="KOG2816">
    <property type="taxonomic scope" value="Eukaryota"/>
</dbReference>
<dbReference type="PhylomeDB" id="B4KC65"/>
<dbReference type="InterPro" id="IPR036259">
    <property type="entry name" value="MFS_trans_sf"/>
</dbReference>
<dbReference type="GO" id="GO:0022857">
    <property type="term" value="F:transmembrane transporter activity"/>
    <property type="evidence" value="ECO:0007669"/>
    <property type="project" value="InterPro"/>
</dbReference>
<evidence type="ECO:0000313" key="6">
    <source>
        <dbReference type="EMBL" id="EDW16938.1"/>
    </source>
</evidence>
<accession>B4KC65</accession>
<dbReference type="PANTHER" id="PTHR23507">
    <property type="entry name" value="ZGC:174356"/>
    <property type="match status" value="1"/>
</dbReference>
<dbReference type="FunCoup" id="B4KC65">
    <property type="interactions" value="14"/>
</dbReference>
<feature type="transmembrane region" description="Helical" evidence="5">
    <location>
        <begin position="371"/>
        <end position="389"/>
    </location>
</feature>
<comment type="subcellular location">
    <subcellularLocation>
        <location evidence="1">Membrane</location>
        <topology evidence="1">Multi-pass membrane protein</topology>
    </subcellularLocation>
</comment>